<evidence type="ECO:0000256" key="5">
    <source>
        <dbReference type="ARBA" id="ARBA00022670"/>
    </source>
</evidence>
<evidence type="ECO:0000259" key="14">
    <source>
        <dbReference type="Pfam" id="PF00912"/>
    </source>
</evidence>
<evidence type="ECO:0000256" key="7">
    <source>
        <dbReference type="ARBA" id="ARBA00022679"/>
    </source>
</evidence>
<dbReference type="InterPro" id="IPR012338">
    <property type="entry name" value="Beta-lactam/transpept-like"/>
</dbReference>
<dbReference type="InterPro" id="IPR009647">
    <property type="entry name" value="PBP_C"/>
</dbReference>
<evidence type="ECO:0000256" key="9">
    <source>
        <dbReference type="ARBA" id="ARBA00023268"/>
    </source>
</evidence>
<dbReference type="EMBL" id="FQZF01000020">
    <property type="protein sequence ID" value="SHJ78324.1"/>
    <property type="molecule type" value="Genomic_DNA"/>
</dbReference>
<evidence type="ECO:0000313" key="17">
    <source>
        <dbReference type="Proteomes" id="UP000184387"/>
    </source>
</evidence>
<comment type="similarity">
    <text evidence="3">In the N-terminal section; belongs to the glycosyltransferase 51 family.</text>
</comment>
<comment type="catalytic activity">
    <reaction evidence="11">
        <text>[GlcNAc-(1-&gt;4)-Mur2Ac(oyl-L-Ala-gamma-D-Glu-L-Lys-D-Ala-D-Ala)](n)-di-trans,octa-cis-undecaprenyl diphosphate + beta-D-GlcNAc-(1-&gt;4)-Mur2Ac(oyl-L-Ala-gamma-D-Glu-L-Lys-D-Ala-D-Ala)-di-trans,octa-cis-undecaprenyl diphosphate = [GlcNAc-(1-&gt;4)-Mur2Ac(oyl-L-Ala-gamma-D-Glu-L-Lys-D-Ala-D-Ala)](n+1)-di-trans,octa-cis-undecaprenyl diphosphate + di-trans,octa-cis-undecaprenyl diphosphate + H(+)</text>
        <dbReference type="Rhea" id="RHEA:23708"/>
        <dbReference type="Rhea" id="RHEA-COMP:9602"/>
        <dbReference type="Rhea" id="RHEA-COMP:9603"/>
        <dbReference type="ChEBI" id="CHEBI:15378"/>
        <dbReference type="ChEBI" id="CHEBI:58405"/>
        <dbReference type="ChEBI" id="CHEBI:60033"/>
        <dbReference type="ChEBI" id="CHEBI:78435"/>
        <dbReference type="EC" id="2.4.99.28"/>
    </reaction>
</comment>
<dbReference type="STRING" id="198092.SAMN02745194_03356"/>
<dbReference type="InterPro" id="IPR036950">
    <property type="entry name" value="PBP_transglycosylase"/>
</dbReference>
<evidence type="ECO:0000256" key="11">
    <source>
        <dbReference type="ARBA" id="ARBA00049902"/>
    </source>
</evidence>
<dbReference type="InterPro" id="IPR050396">
    <property type="entry name" value="Glycosyltr_51/Transpeptidase"/>
</dbReference>
<evidence type="ECO:0000259" key="13">
    <source>
        <dbReference type="Pfam" id="PF00905"/>
    </source>
</evidence>
<evidence type="ECO:0000256" key="10">
    <source>
        <dbReference type="ARBA" id="ARBA00044770"/>
    </source>
</evidence>
<dbReference type="InterPro" id="IPR011815">
    <property type="entry name" value="PBP_1c"/>
</dbReference>
<dbReference type="UniPathway" id="UPA00219"/>
<dbReference type="Pfam" id="PF00912">
    <property type="entry name" value="Transgly"/>
    <property type="match status" value="1"/>
</dbReference>
<dbReference type="Pfam" id="PF00905">
    <property type="entry name" value="Transpeptidase"/>
    <property type="match status" value="1"/>
</dbReference>
<dbReference type="GO" id="GO:0009252">
    <property type="term" value="P:peptidoglycan biosynthetic process"/>
    <property type="evidence" value="ECO:0007669"/>
    <property type="project" value="UniProtKB-UniPathway"/>
</dbReference>
<keyword evidence="12" id="KW-0472">Membrane</keyword>
<keyword evidence="4" id="KW-0121">Carboxypeptidase</keyword>
<keyword evidence="5" id="KW-0645">Protease</keyword>
<gene>
    <name evidence="16" type="ORF">SAMN02745194_03356</name>
</gene>
<keyword evidence="6" id="KW-0328">Glycosyltransferase</keyword>
<keyword evidence="9" id="KW-0511">Multifunctional enzyme</keyword>
<feature type="transmembrane region" description="Helical" evidence="12">
    <location>
        <begin position="14"/>
        <end position="36"/>
    </location>
</feature>
<feature type="domain" description="Penicillin-binding C-terminal" evidence="15">
    <location>
        <begin position="586"/>
        <end position="661"/>
    </location>
</feature>
<dbReference type="EC" id="2.4.99.28" evidence="10"/>
<dbReference type="PANTHER" id="PTHR32282:SF15">
    <property type="entry name" value="PENICILLIN-BINDING PROTEIN 1C"/>
    <property type="match status" value="1"/>
</dbReference>
<keyword evidence="12" id="KW-0812">Transmembrane</keyword>
<evidence type="ECO:0000259" key="15">
    <source>
        <dbReference type="Pfam" id="PF06832"/>
    </source>
</evidence>
<keyword evidence="7" id="KW-0808">Transferase</keyword>
<evidence type="ECO:0000256" key="4">
    <source>
        <dbReference type="ARBA" id="ARBA00022645"/>
    </source>
</evidence>
<feature type="domain" description="Penicillin-binding protein transpeptidase" evidence="13">
    <location>
        <begin position="311"/>
        <end position="498"/>
    </location>
</feature>
<dbReference type="Pfam" id="PF06832">
    <property type="entry name" value="BiPBP_C"/>
    <property type="match status" value="1"/>
</dbReference>
<proteinExistence type="inferred from homology"/>
<comment type="similarity">
    <text evidence="2">In the C-terminal section; belongs to the transpeptidase family.</text>
</comment>
<dbReference type="OrthoDB" id="9766909at2"/>
<dbReference type="GO" id="GO:0004180">
    <property type="term" value="F:carboxypeptidase activity"/>
    <property type="evidence" value="ECO:0007669"/>
    <property type="project" value="UniProtKB-KW"/>
</dbReference>
<organism evidence="16 17">
    <name type="scientific">Muricoccus roseus</name>
    <dbReference type="NCBI Taxonomy" id="198092"/>
    <lineage>
        <taxon>Bacteria</taxon>
        <taxon>Pseudomonadati</taxon>
        <taxon>Pseudomonadota</taxon>
        <taxon>Alphaproteobacteria</taxon>
        <taxon>Acetobacterales</taxon>
        <taxon>Roseomonadaceae</taxon>
        <taxon>Muricoccus</taxon>
    </lineage>
</organism>
<evidence type="ECO:0000256" key="6">
    <source>
        <dbReference type="ARBA" id="ARBA00022676"/>
    </source>
</evidence>
<dbReference type="InterPro" id="IPR023346">
    <property type="entry name" value="Lysozyme-like_dom_sf"/>
</dbReference>
<evidence type="ECO:0000256" key="1">
    <source>
        <dbReference type="ARBA" id="ARBA00004752"/>
    </source>
</evidence>
<dbReference type="NCBIfam" id="TIGR02073">
    <property type="entry name" value="PBP_1c"/>
    <property type="match status" value="1"/>
</dbReference>
<name>A0A1M6M4A1_9PROT</name>
<reference evidence="16 17" key="1">
    <citation type="submission" date="2016-11" db="EMBL/GenBank/DDBJ databases">
        <authorList>
            <person name="Jaros S."/>
            <person name="Januszkiewicz K."/>
            <person name="Wedrychowicz H."/>
        </authorList>
    </citation>
    <scope>NUCLEOTIDE SEQUENCE [LARGE SCALE GENOMIC DNA]</scope>
    <source>
        <strain evidence="16 17">DSM 14916</strain>
    </source>
</reference>
<evidence type="ECO:0000313" key="16">
    <source>
        <dbReference type="EMBL" id="SHJ78324.1"/>
    </source>
</evidence>
<evidence type="ECO:0000256" key="8">
    <source>
        <dbReference type="ARBA" id="ARBA00022801"/>
    </source>
</evidence>
<comment type="pathway">
    <text evidence="1">Cell wall biogenesis; peptidoglycan biosynthesis.</text>
</comment>
<evidence type="ECO:0000256" key="12">
    <source>
        <dbReference type="SAM" id="Phobius"/>
    </source>
</evidence>
<dbReference type="PANTHER" id="PTHR32282">
    <property type="entry name" value="BINDING PROTEIN TRANSPEPTIDASE, PUTATIVE-RELATED"/>
    <property type="match status" value="1"/>
</dbReference>
<accession>A0A1M6M4A1</accession>
<dbReference type="GO" id="GO:0006508">
    <property type="term" value="P:proteolysis"/>
    <property type="evidence" value="ECO:0007669"/>
    <property type="project" value="UniProtKB-KW"/>
</dbReference>
<evidence type="ECO:0000256" key="3">
    <source>
        <dbReference type="ARBA" id="ARBA00007739"/>
    </source>
</evidence>
<dbReference type="Gene3D" id="1.10.3810.10">
    <property type="entry name" value="Biosynthetic peptidoglycan transglycosylase-like"/>
    <property type="match status" value="1"/>
</dbReference>
<evidence type="ECO:0000256" key="2">
    <source>
        <dbReference type="ARBA" id="ARBA00007090"/>
    </source>
</evidence>
<feature type="domain" description="Glycosyl transferase family 51" evidence="14">
    <location>
        <begin position="71"/>
        <end position="234"/>
    </location>
</feature>
<dbReference type="Proteomes" id="UP000184387">
    <property type="component" value="Unassembled WGS sequence"/>
</dbReference>
<dbReference type="Gene3D" id="3.40.710.10">
    <property type="entry name" value="DD-peptidase/beta-lactamase superfamily"/>
    <property type="match status" value="1"/>
</dbReference>
<keyword evidence="17" id="KW-1185">Reference proteome</keyword>
<dbReference type="AlphaFoldDB" id="A0A1M6M4A1"/>
<dbReference type="InterPro" id="IPR001460">
    <property type="entry name" value="PCN-bd_Tpept"/>
</dbReference>
<dbReference type="GO" id="GO:0008955">
    <property type="term" value="F:peptidoglycan glycosyltransferase activity"/>
    <property type="evidence" value="ECO:0007669"/>
    <property type="project" value="UniProtKB-EC"/>
</dbReference>
<dbReference type="InterPro" id="IPR001264">
    <property type="entry name" value="Glyco_trans_51"/>
</dbReference>
<dbReference type="GO" id="GO:0008658">
    <property type="term" value="F:penicillin binding"/>
    <property type="evidence" value="ECO:0007669"/>
    <property type="project" value="InterPro"/>
</dbReference>
<keyword evidence="8" id="KW-0378">Hydrolase</keyword>
<keyword evidence="12" id="KW-1133">Transmembrane helix</keyword>
<dbReference type="RefSeq" id="WP_073136770.1">
    <property type="nucleotide sequence ID" value="NZ_FQZF01000020.1"/>
</dbReference>
<dbReference type="GO" id="GO:0030288">
    <property type="term" value="C:outer membrane-bounded periplasmic space"/>
    <property type="evidence" value="ECO:0007669"/>
    <property type="project" value="TreeGrafter"/>
</dbReference>
<sequence>MRHGGQGRGVRRRWLLRAGLGLLAVLVLPCAAFLALDRLCPPDLSRLETVGQVVLDREGRVLSALPAPGGVWRLPVGPEEVPTHLVDLLVAAEDRRFRRHPGLDPLALGRAAFQWARAGRVVSGGSTLSMQAARLLEPRPRTLRSKAIEAFRAAQLEWRLGKQGVLRVWLTLAPMGGNLEGVRAGALAWFGRPVERIGVAEAALLVAIPRRPEALRPDRHVLAALAARDAVLRRRGAPALPEPERLAALAEPAPSARHPMPGLAPHLSRELARRAGAAPLRTTLDAGLQRGMEGLARDALRGLPDRASIAIVVADMGSREMRAVVGGEWLAEGRAGALDLTRAIRSPGSALKPLLYAMAFDRGLAAPGSVMEDLPRRFGDWAPENYARGFSGHVTAASALRQSLNLPAVALMEALGPIRFASALKRLGAPPRLPPGAAAALPLALGGAGITLRELVGVTAATGDGGRAGPLRALPGPPGEGEMVVRPQAAEAVAAILTQPFPEGGPEGVAWKTGTSWGGRDAWSVGFDARHVAGVWVGRPDGTAIPGATGRSLALPLLARVFGTLPAAPRPLPAGTAPRQAASGPVDALRLLFPPAGAVIEPGAVTIRAAGGRRPFTFLVDGVPLASGGPRREAGWVPAGPGFYRVTVLDAAGVAASAPVRVRPAE</sequence>
<dbReference type="SUPFAM" id="SSF53955">
    <property type="entry name" value="Lysozyme-like"/>
    <property type="match status" value="1"/>
</dbReference>
<dbReference type="SUPFAM" id="SSF56601">
    <property type="entry name" value="beta-lactamase/transpeptidase-like"/>
    <property type="match status" value="1"/>
</dbReference>
<protein>
    <recommendedName>
        <fullName evidence="10">peptidoglycan glycosyltransferase</fullName>
        <ecNumber evidence="10">2.4.99.28</ecNumber>
    </recommendedName>
</protein>